<dbReference type="GO" id="GO:0016020">
    <property type="term" value="C:membrane"/>
    <property type="evidence" value="ECO:0007669"/>
    <property type="project" value="TreeGrafter"/>
</dbReference>
<feature type="domain" description="AB hydrolase-1" evidence="2">
    <location>
        <begin position="34"/>
        <end position="314"/>
    </location>
</feature>
<evidence type="ECO:0000256" key="1">
    <source>
        <dbReference type="ARBA" id="ARBA00022801"/>
    </source>
</evidence>
<dbReference type="OrthoDB" id="8119704at2759"/>
<dbReference type="InterPro" id="IPR050266">
    <property type="entry name" value="AB_hydrolase_sf"/>
</dbReference>
<reference evidence="3" key="2">
    <citation type="journal article" date="2023" name="IMA Fungus">
        <title>Comparative genomic study of the Penicillium genus elucidates a diverse pangenome and 15 lateral gene transfer events.</title>
        <authorList>
            <person name="Petersen C."/>
            <person name="Sorensen T."/>
            <person name="Nielsen M.R."/>
            <person name="Sondergaard T.E."/>
            <person name="Sorensen J.L."/>
            <person name="Fitzpatrick D.A."/>
            <person name="Frisvad J.C."/>
            <person name="Nielsen K.L."/>
        </authorList>
    </citation>
    <scope>NUCLEOTIDE SEQUENCE</scope>
    <source>
        <strain evidence="3">IBT 15544</strain>
    </source>
</reference>
<dbReference type="GeneID" id="83184271"/>
<dbReference type="RefSeq" id="XP_058303869.1">
    <property type="nucleotide sequence ID" value="XM_058456970.1"/>
</dbReference>
<accession>A0A9W9M6W2</accession>
<dbReference type="EMBL" id="JAPQKR010000016">
    <property type="protein sequence ID" value="KAJ5190929.1"/>
    <property type="molecule type" value="Genomic_DNA"/>
</dbReference>
<evidence type="ECO:0000313" key="4">
    <source>
        <dbReference type="Proteomes" id="UP001150904"/>
    </source>
</evidence>
<proteinExistence type="predicted"/>
<organism evidence="3 4">
    <name type="scientific">Penicillium cinerascens</name>
    <dbReference type="NCBI Taxonomy" id="70096"/>
    <lineage>
        <taxon>Eukaryota</taxon>
        <taxon>Fungi</taxon>
        <taxon>Dikarya</taxon>
        <taxon>Ascomycota</taxon>
        <taxon>Pezizomycotina</taxon>
        <taxon>Eurotiomycetes</taxon>
        <taxon>Eurotiomycetidae</taxon>
        <taxon>Eurotiales</taxon>
        <taxon>Aspergillaceae</taxon>
        <taxon>Penicillium</taxon>
    </lineage>
</organism>
<name>A0A9W9M6W2_9EURO</name>
<protein>
    <submittedName>
        <fullName evidence="3">Alpha/beta-hydrolase</fullName>
    </submittedName>
</protein>
<dbReference type="InterPro" id="IPR029058">
    <property type="entry name" value="AB_hydrolase_fold"/>
</dbReference>
<dbReference type="PANTHER" id="PTHR43798">
    <property type="entry name" value="MONOACYLGLYCEROL LIPASE"/>
    <property type="match status" value="1"/>
</dbReference>
<dbReference type="AlphaFoldDB" id="A0A9W9M6W2"/>
<evidence type="ECO:0000259" key="2">
    <source>
        <dbReference type="Pfam" id="PF12697"/>
    </source>
</evidence>
<dbReference type="GO" id="GO:0017000">
    <property type="term" value="P:antibiotic biosynthetic process"/>
    <property type="evidence" value="ECO:0007669"/>
    <property type="project" value="UniProtKB-ARBA"/>
</dbReference>
<dbReference type="GO" id="GO:0016787">
    <property type="term" value="F:hydrolase activity"/>
    <property type="evidence" value="ECO:0007669"/>
    <property type="project" value="UniProtKB-KW"/>
</dbReference>
<keyword evidence="1" id="KW-0378">Hydrolase</keyword>
<keyword evidence="4" id="KW-1185">Reference proteome</keyword>
<dbReference type="PANTHER" id="PTHR43798:SF31">
    <property type="entry name" value="AB HYDROLASE SUPERFAMILY PROTEIN YCLE"/>
    <property type="match status" value="1"/>
</dbReference>
<dbReference type="SUPFAM" id="SSF53474">
    <property type="entry name" value="alpha/beta-Hydrolases"/>
    <property type="match status" value="1"/>
</dbReference>
<evidence type="ECO:0000313" key="3">
    <source>
        <dbReference type="EMBL" id="KAJ5190929.1"/>
    </source>
</evidence>
<dbReference type="Gene3D" id="3.40.50.1820">
    <property type="entry name" value="alpha/beta hydrolase"/>
    <property type="match status" value="1"/>
</dbReference>
<dbReference type="InterPro" id="IPR000073">
    <property type="entry name" value="AB_hydrolase_1"/>
</dbReference>
<reference evidence="3" key="1">
    <citation type="submission" date="2022-12" db="EMBL/GenBank/DDBJ databases">
        <authorList>
            <person name="Petersen C."/>
        </authorList>
    </citation>
    <scope>NUCLEOTIDE SEQUENCE</scope>
    <source>
        <strain evidence="3">IBT 15544</strain>
    </source>
</reference>
<gene>
    <name evidence="3" type="ORF">N7498_009914</name>
</gene>
<dbReference type="Pfam" id="PF12697">
    <property type="entry name" value="Abhydrolase_6"/>
    <property type="match status" value="1"/>
</dbReference>
<dbReference type="GO" id="GO:0072330">
    <property type="term" value="P:monocarboxylic acid biosynthetic process"/>
    <property type="evidence" value="ECO:0007669"/>
    <property type="project" value="UniProtKB-ARBA"/>
</dbReference>
<comment type="caution">
    <text evidence="3">The sequence shown here is derived from an EMBL/GenBank/DDBJ whole genome shotgun (WGS) entry which is preliminary data.</text>
</comment>
<sequence length="322" mass="35744">MAVDIIHRRTSPSTQLSFLTNTLSSVSSIRRISILVHGWGCQATHFIPLIARLTANGENADHGYLYLAVDLPGHGESPASILPEPENGGMTELIVALICEVLHQQIYDHAPSGDKKRQSIPTVLYGHSMGTLVALELLMALQDHSLMEVSHLVLLDAAWTGEQTAEPLNYNDLRKTAIKYRESIQEQLSQYFGPRTSLEFESTTRAGFAGLDFEYALRMGHWYRGVEAKAAQTLQNLDAKNRLLLGSGDKPVRILIVQSQEAHGPDGRHSLVSGQSTAHMLFVRRHLASEWTQELVIEGTSHYPHVDDVDEVVECLAKFFSQ</sequence>
<dbReference type="Proteomes" id="UP001150904">
    <property type="component" value="Unassembled WGS sequence"/>
</dbReference>